<dbReference type="Gene3D" id="3.30.70.2390">
    <property type="match status" value="1"/>
</dbReference>
<sequence>MGNLREKTNSFRNFILIFLLLILLLGLGTTGYLYFNNFHLPFNTGKDKINPIAVKKDEPVNILLMGVDIGTPGSTAKNDPKRTDTIILLNYNPKINELNMVSIPRDTLIEISGKRRKINESHAIGGVAYLIDAVQKLLDVQVNYYGKVDYAGFRKIIDTLGGVEMKIGSNMDYDDDSQDLHIHFKKGDVVKLDGEKAEEFFRWRKNNDGTGLSDGDLGRIENQHEFISKVVDKFKSPAIITKIPSILSTVPNYIETNMSVEEMIKLGTTFGKLDKSSIKASTLKGDTDYIDGISYFIYDQNKNVQLLSKLNAKTEMVSNNNIIKRENIKVQVLNGTVKQGLAAKYAESIAKKGYSNTTTGNGQKCKKSKVTVYGMQPEAEKIIKNEFGIDNIEIMPTNEQNFDIIVLLGEDYK</sequence>
<keyword evidence="2" id="KW-0812">Transmembrane</keyword>
<comment type="caution">
    <text evidence="5">The sequence shown here is derived from an EMBL/GenBank/DDBJ whole genome shotgun (WGS) entry which is preliminary data.</text>
</comment>
<dbReference type="Gene3D" id="3.40.630.190">
    <property type="entry name" value="LCP protein"/>
    <property type="match status" value="1"/>
</dbReference>
<dbReference type="RefSeq" id="WP_264851526.1">
    <property type="nucleotide sequence ID" value="NZ_BRXR01000001.1"/>
</dbReference>
<accession>A0ABQ5NAC4</accession>
<keyword evidence="2" id="KW-1133">Transmembrane helix</keyword>
<dbReference type="NCBIfam" id="TIGR00350">
    <property type="entry name" value="lytR_cpsA_psr"/>
    <property type="match status" value="1"/>
</dbReference>
<dbReference type="PANTHER" id="PTHR33392:SF6">
    <property type="entry name" value="POLYISOPRENYL-TEICHOIC ACID--PEPTIDOGLYCAN TEICHOIC ACID TRANSFERASE TAGU"/>
    <property type="match status" value="1"/>
</dbReference>
<feature type="domain" description="LytR/CpsA/Psr regulator C-terminal" evidence="4">
    <location>
        <begin position="327"/>
        <end position="412"/>
    </location>
</feature>
<keyword evidence="2" id="KW-0472">Membrane</keyword>
<comment type="similarity">
    <text evidence="1">Belongs to the LytR/CpsA/Psr (LCP) family.</text>
</comment>
<gene>
    <name evidence="5" type="ORF">bsdE14_36280</name>
</gene>
<name>A0ABQ5NAC4_9CLOT</name>
<evidence type="ECO:0000313" key="5">
    <source>
        <dbReference type="EMBL" id="GLC32218.1"/>
    </source>
</evidence>
<evidence type="ECO:0000313" key="6">
    <source>
        <dbReference type="Proteomes" id="UP001208567"/>
    </source>
</evidence>
<dbReference type="InterPro" id="IPR027381">
    <property type="entry name" value="LytR/CpsA/Psr_C"/>
</dbReference>
<dbReference type="Pfam" id="PF03816">
    <property type="entry name" value="LytR_cpsA_psr"/>
    <property type="match status" value="1"/>
</dbReference>
<dbReference type="Proteomes" id="UP001208567">
    <property type="component" value="Unassembled WGS sequence"/>
</dbReference>
<evidence type="ECO:0000259" key="3">
    <source>
        <dbReference type="Pfam" id="PF03816"/>
    </source>
</evidence>
<evidence type="ECO:0000256" key="2">
    <source>
        <dbReference type="SAM" id="Phobius"/>
    </source>
</evidence>
<keyword evidence="6" id="KW-1185">Reference proteome</keyword>
<dbReference type="InterPro" id="IPR004474">
    <property type="entry name" value="LytR_CpsA_psr"/>
</dbReference>
<dbReference type="Pfam" id="PF13399">
    <property type="entry name" value="LytR_C"/>
    <property type="match status" value="1"/>
</dbReference>
<dbReference type="InterPro" id="IPR050922">
    <property type="entry name" value="LytR/CpsA/Psr_CW_biosynth"/>
</dbReference>
<evidence type="ECO:0000256" key="1">
    <source>
        <dbReference type="ARBA" id="ARBA00006068"/>
    </source>
</evidence>
<feature type="transmembrane region" description="Helical" evidence="2">
    <location>
        <begin position="14"/>
        <end position="35"/>
    </location>
</feature>
<reference evidence="5 6" key="1">
    <citation type="journal article" date="2024" name="Int. J. Syst. Evol. Microbiol.">
        <title>Clostridium omnivorum sp. nov., isolated from anoxic soil under the treatment of reductive soil disinfestation.</title>
        <authorList>
            <person name="Ueki A."/>
            <person name="Tonouchi A."/>
            <person name="Kaku N."/>
            <person name="Honma S."/>
            <person name="Ueki K."/>
        </authorList>
    </citation>
    <scope>NUCLEOTIDE SEQUENCE [LARGE SCALE GENOMIC DNA]</scope>
    <source>
        <strain evidence="5 6">E14</strain>
    </source>
</reference>
<dbReference type="EMBL" id="BRXR01000001">
    <property type="protein sequence ID" value="GLC32218.1"/>
    <property type="molecule type" value="Genomic_DNA"/>
</dbReference>
<feature type="domain" description="Cell envelope-related transcriptional attenuator" evidence="3">
    <location>
        <begin position="82"/>
        <end position="235"/>
    </location>
</feature>
<evidence type="ECO:0000259" key="4">
    <source>
        <dbReference type="Pfam" id="PF13399"/>
    </source>
</evidence>
<organism evidence="5 6">
    <name type="scientific">Clostridium omnivorum</name>
    <dbReference type="NCBI Taxonomy" id="1604902"/>
    <lineage>
        <taxon>Bacteria</taxon>
        <taxon>Bacillati</taxon>
        <taxon>Bacillota</taxon>
        <taxon>Clostridia</taxon>
        <taxon>Eubacteriales</taxon>
        <taxon>Clostridiaceae</taxon>
        <taxon>Clostridium</taxon>
    </lineage>
</organism>
<protein>
    <submittedName>
        <fullName evidence="5">Transcriptional regulator</fullName>
    </submittedName>
</protein>
<dbReference type="PANTHER" id="PTHR33392">
    <property type="entry name" value="POLYISOPRENYL-TEICHOIC ACID--PEPTIDOGLYCAN TEICHOIC ACID TRANSFERASE TAGU"/>
    <property type="match status" value="1"/>
</dbReference>
<proteinExistence type="inferred from homology"/>